<dbReference type="AlphaFoldDB" id="A0A0N1ISZ5"/>
<protein>
    <submittedName>
        <fullName evidence="1">Uncharacterized protein</fullName>
    </submittedName>
</protein>
<name>A0A0N1ISZ5_9HYME</name>
<dbReference type="Proteomes" id="UP000053105">
    <property type="component" value="Unassembled WGS sequence"/>
</dbReference>
<dbReference type="EMBL" id="KQ436007">
    <property type="protein sequence ID" value="KOX67628.1"/>
    <property type="molecule type" value="Genomic_DNA"/>
</dbReference>
<sequence>MSTCEFCEVWVPHLLTETGLMNRVSTCDLLLQRHERDPSFQRGSSLETRLGFYNKMCIENALGPRKIDRYSLWGEI</sequence>
<accession>A0A0N1ISZ5</accession>
<keyword evidence="2" id="KW-1185">Reference proteome</keyword>
<proteinExistence type="predicted"/>
<reference evidence="1 2" key="1">
    <citation type="submission" date="2015-07" db="EMBL/GenBank/DDBJ databases">
        <title>The genome of Melipona quadrifasciata.</title>
        <authorList>
            <person name="Pan H."/>
            <person name="Kapheim K."/>
        </authorList>
    </citation>
    <scope>NUCLEOTIDE SEQUENCE [LARGE SCALE GENOMIC DNA]</scope>
    <source>
        <strain evidence="1">0111107301</strain>
        <tissue evidence="1">Whole body</tissue>
    </source>
</reference>
<organism evidence="1 2">
    <name type="scientific">Melipona quadrifasciata</name>
    <dbReference type="NCBI Taxonomy" id="166423"/>
    <lineage>
        <taxon>Eukaryota</taxon>
        <taxon>Metazoa</taxon>
        <taxon>Ecdysozoa</taxon>
        <taxon>Arthropoda</taxon>
        <taxon>Hexapoda</taxon>
        <taxon>Insecta</taxon>
        <taxon>Pterygota</taxon>
        <taxon>Neoptera</taxon>
        <taxon>Endopterygota</taxon>
        <taxon>Hymenoptera</taxon>
        <taxon>Apocrita</taxon>
        <taxon>Aculeata</taxon>
        <taxon>Apoidea</taxon>
        <taxon>Anthophila</taxon>
        <taxon>Apidae</taxon>
        <taxon>Melipona</taxon>
    </lineage>
</organism>
<evidence type="ECO:0000313" key="2">
    <source>
        <dbReference type="Proteomes" id="UP000053105"/>
    </source>
</evidence>
<evidence type="ECO:0000313" key="1">
    <source>
        <dbReference type="EMBL" id="KOX67628.1"/>
    </source>
</evidence>
<gene>
    <name evidence="1" type="ORF">WN51_09039</name>
</gene>